<dbReference type="Proteomes" id="UP000605427">
    <property type="component" value="Unassembled WGS sequence"/>
</dbReference>
<dbReference type="RefSeq" id="WP_172237498.1">
    <property type="nucleotide sequence ID" value="NZ_BMDD01000001.1"/>
</dbReference>
<evidence type="ECO:0000313" key="2">
    <source>
        <dbReference type="EMBL" id="GGH67654.1"/>
    </source>
</evidence>
<dbReference type="PROSITE" id="PS51186">
    <property type="entry name" value="GNAT"/>
    <property type="match status" value="1"/>
</dbReference>
<dbReference type="CDD" id="cd04301">
    <property type="entry name" value="NAT_SF"/>
    <property type="match status" value="1"/>
</dbReference>
<sequence length="199" mass="23012">MDPKPRPLHVELQTSSDWSQDLWDLILPIYEASFPKHIRKPERIVRNMLKNMNAFLHIGISEGQPCSMALTGLSADQRLLIVDYLAVSPSLREHGIGKGTVAALADWAREHYGINGLLLEAEVDDSEEGRNRLRFWQRCGFESTDYIHSYVWVPEKYRAMLLDLQNENERKIRPLGRDGKKLFEHIETFHELSFKGAKK</sequence>
<dbReference type="Pfam" id="PF00583">
    <property type="entry name" value="Acetyltransf_1"/>
    <property type="match status" value="1"/>
</dbReference>
<dbReference type="InterPro" id="IPR000182">
    <property type="entry name" value="GNAT_dom"/>
</dbReference>
<evidence type="ECO:0000313" key="3">
    <source>
        <dbReference type="Proteomes" id="UP000605427"/>
    </source>
</evidence>
<organism evidence="2 3">
    <name type="scientific">Saccharibacillus endophyticus</name>
    <dbReference type="NCBI Taxonomy" id="2060666"/>
    <lineage>
        <taxon>Bacteria</taxon>
        <taxon>Bacillati</taxon>
        <taxon>Bacillota</taxon>
        <taxon>Bacilli</taxon>
        <taxon>Bacillales</taxon>
        <taxon>Paenibacillaceae</taxon>
        <taxon>Saccharibacillus</taxon>
    </lineage>
</organism>
<name>A0ABQ1ZK43_9BACL</name>
<protein>
    <recommendedName>
        <fullName evidence="1">N-acetyltransferase domain-containing protein</fullName>
    </recommendedName>
</protein>
<accession>A0ABQ1ZK43</accession>
<dbReference type="Gene3D" id="3.40.630.30">
    <property type="match status" value="1"/>
</dbReference>
<comment type="caution">
    <text evidence="2">The sequence shown here is derived from an EMBL/GenBank/DDBJ whole genome shotgun (WGS) entry which is preliminary data.</text>
</comment>
<dbReference type="InterPro" id="IPR016181">
    <property type="entry name" value="Acyl_CoA_acyltransferase"/>
</dbReference>
<gene>
    <name evidence="2" type="ORF">GCM10007362_00850</name>
</gene>
<dbReference type="SUPFAM" id="SSF55729">
    <property type="entry name" value="Acyl-CoA N-acyltransferases (Nat)"/>
    <property type="match status" value="1"/>
</dbReference>
<proteinExistence type="predicted"/>
<dbReference type="EMBL" id="BMDD01000001">
    <property type="protein sequence ID" value="GGH67654.1"/>
    <property type="molecule type" value="Genomic_DNA"/>
</dbReference>
<feature type="domain" description="N-acetyltransferase" evidence="1">
    <location>
        <begin position="13"/>
        <end position="163"/>
    </location>
</feature>
<reference evidence="3" key="1">
    <citation type="journal article" date="2019" name="Int. J. Syst. Evol. Microbiol.">
        <title>The Global Catalogue of Microorganisms (GCM) 10K type strain sequencing project: providing services to taxonomists for standard genome sequencing and annotation.</title>
        <authorList>
            <consortium name="The Broad Institute Genomics Platform"/>
            <consortium name="The Broad Institute Genome Sequencing Center for Infectious Disease"/>
            <person name="Wu L."/>
            <person name="Ma J."/>
        </authorList>
    </citation>
    <scope>NUCLEOTIDE SEQUENCE [LARGE SCALE GENOMIC DNA]</scope>
    <source>
        <strain evidence="3">CCM 8702</strain>
    </source>
</reference>
<evidence type="ECO:0000259" key="1">
    <source>
        <dbReference type="PROSITE" id="PS51186"/>
    </source>
</evidence>
<keyword evidence="3" id="KW-1185">Reference proteome</keyword>